<feature type="domain" description="UspA" evidence="2">
    <location>
        <begin position="13"/>
        <end position="144"/>
    </location>
</feature>
<gene>
    <name evidence="3" type="ORF">D7294_21520</name>
</gene>
<dbReference type="Pfam" id="PF00582">
    <property type="entry name" value="Usp"/>
    <property type="match status" value="1"/>
</dbReference>
<dbReference type="OrthoDB" id="3734319at2"/>
<reference evidence="3 4" key="1">
    <citation type="journal article" date="2014" name="Int. J. Syst. Evol. Microbiol.">
        <title>Streptomyces hoynatensis sp. nov., isolated from deep marine sediment.</title>
        <authorList>
            <person name="Veyisoglu A."/>
            <person name="Sahin N."/>
        </authorList>
    </citation>
    <scope>NUCLEOTIDE SEQUENCE [LARGE SCALE GENOMIC DNA]</scope>
    <source>
        <strain evidence="3 4">KCTC 29097</strain>
    </source>
</reference>
<dbReference type="Gene3D" id="3.40.50.12370">
    <property type="match status" value="1"/>
</dbReference>
<protein>
    <submittedName>
        <fullName evidence="3">Universal stress protein</fullName>
    </submittedName>
</protein>
<dbReference type="SUPFAM" id="SSF52402">
    <property type="entry name" value="Adenine nucleotide alpha hydrolases-like"/>
    <property type="match status" value="1"/>
</dbReference>
<dbReference type="AlphaFoldDB" id="A0A3A9YTD7"/>
<evidence type="ECO:0000313" key="3">
    <source>
        <dbReference type="EMBL" id="RKN39301.1"/>
    </source>
</evidence>
<feature type="compositionally biased region" description="Pro residues" evidence="1">
    <location>
        <begin position="155"/>
        <end position="170"/>
    </location>
</feature>
<dbReference type="Proteomes" id="UP000272474">
    <property type="component" value="Unassembled WGS sequence"/>
</dbReference>
<organism evidence="3 4">
    <name type="scientific">Streptomyces hoynatensis</name>
    <dbReference type="NCBI Taxonomy" id="1141874"/>
    <lineage>
        <taxon>Bacteria</taxon>
        <taxon>Bacillati</taxon>
        <taxon>Actinomycetota</taxon>
        <taxon>Actinomycetes</taxon>
        <taxon>Kitasatosporales</taxon>
        <taxon>Streptomycetaceae</taxon>
        <taxon>Streptomyces</taxon>
    </lineage>
</organism>
<accession>A0A3A9YTD7</accession>
<evidence type="ECO:0000313" key="4">
    <source>
        <dbReference type="Proteomes" id="UP000272474"/>
    </source>
</evidence>
<proteinExistence type="predicted"/>
<evidence type="ECO:0000256" key="1">
    <source>
        <dbReference type="SAM" id="MobiDB-lite"/>
    </source>
</evidence>
<name>A0A3A9YTD7_9ACTN</name>
<keyword evidence="4" id="KW-1185">Reference proteome</keyword>
<sequence length="179" mass="18638">MAVVVWIVEGTWRACVAAAREHVPENCRIVLLHVSAEEVPGAARGAYAGLLGRGHPERDPGPRVAGLASSAARELLAAAAGELGRPCTRSERAGRVEHEVVAAADGAELLILARDGDREHLGPRSLGPASRFVVDHAPCPVLLVWPGPAPGLGTIPPPPPHGPDGPPEPQGHPERPEHP</sequence>
<dbReference type="RefSeq" id="WP_120682553.1">
    <property type="nucleotide sequence ID" value="NZ_RBAL01000014.1"/>
</dbReference>
<evidence type="ECO:0000259" key="2">
    <source>
        <dbReference type="Pfam" id="PF00582"/>
    </source>
</evidence>
<comment type="caution">
    <text evidence="3">The sequence shown here is derived from an EMBL/GenBank/DDBJ whole genome shotgun (WGS) entry which is preliminary data.</text>
</comment>
<feature type="region of interest" description="Disordered" evidence="1">
    <location>
        <begin position="146"/>
        <end position="179"/>
    </location>
</feature>
<dbReference type="EMBL" id="RBAL01000014">
    <property type="protein sequence ID" value="RKN39301.1"/>
    <property type="molecule type" value="Genomic_DNA"/>
</dbReference>
<dbReference type="InterPro" id="IPR006016">
    <property type="entry name" value="UspA"/>
</dbReference>